<comment type="caution">
    <text evidence="10">The sequence shown here is derived from an EMBL/GenBank/DDBJ whole genome shotgun (WGS) entry which is preliminary data.</text>
</comment>
<feature type="transmembrane region" description="Helical" evidence="8">
    <location>
        <begin position="232"/>
        <end position="254"/>
    </location>
</feature>
<keyword evidence="6 8" id="KW-0472">Membrane</keyword>
<protein>
    <submittedName>
        <fullName evidence="10">Polyol transporter 1</fullName>
    </submittedName>
</protein>
<dbReference type="InterPro" id="IPR005829">
    <property type="entry name" value="Sugar_transporter_CS"/>
</dbReference>
<reference evidence="10 11" key="1">
    <citation type="submission" date="2017-04" db="EMBL/GenBank/DDBJ databases">
        <title>Genome sequencing of [Candida] sorbophila.</title>
        <authorList>
            <person name="Ahn J.O."/>
        </authorList>
    </citation>
    <scope>NUCLEOTIDE SEQUENCE [LARGE SCALE GENOMIC DNA]</scope>
    <source>
        <strain evidence="10 11">DS02</strain>
    </source>
</reference>
<evidence type="ECO:0000259" key="9">
    <source>
        <dbReference type="PROSITE" id="PS50850"/>
    </source>
</evidence>
<feature type="transmembrane region" description="Helical" evidence="8">
    <location>
        <begin position="489"/>
        <end position="508"/>
    </location>
</feature>
<feature type="transmembrane region" description="Helical" evidence="8">
    <location>
        <begin position="458"/>
        <end position="477"/>
    </location>
</feature>
<evidence type="ECO:0000256" key="3">
    <source>
        <dbReference type="ARBA" id="ARBA00022448"/>
    </source>
</evidence>
<keyword evidence="4 8" id="KW-0812">Transmembrane</keyword>
<dbReference type="PROSITE" id="PS50850">
    <property type="entry name" value="MFS"/>
    <property type="match status" value="1"/>
</dbReference>
<keyword evidence="11" id="KW-1185">Reference proteome</keyword>
<keyword evidence="3 7" id="KW-0813">Transport</keyword>
<comment type="subcellular location">
    <subcellularLocation>
        <location evidence="1">Membrane</location>
        <topology evidence="1">Multi-pass membrane protein</topology>
    </subcellularLocation>
</comment>
<dbReference type="AlphaFoldDB" id="A0A2T0FLN2"/>
<feature type="transmembrane region" description="Helical" evidence="8">
    <location>
        <begin position="169"/>
        <end position="192"/>
    </location>
</feature>
<feature type="transmembrane region" description="Helical" evidence="8">
    <location>
        <begin position="327"/>
        <end position="350"/>
    </location>
</feature>
<evidence type="ECO:0000256" key="2">
    <source>
        <dbReference type="ARBA" id="ARBA00010992"/>
    </source>
</evidence>
<proteinExistence type="inferred from homology"/>
<dbReference type="Gene3D" id="1.20.1250.20">
    <property type="entry name" value="MFS general substrate transporter like domains"/>
    <property type="match status" value="1"/>
</dbReference>
<evidence type="ECO:0000313" key="11">
    <source>
        <dbReference type="Proteomes" id="UP000238350"/>
    </source>
</evidence>
<gene>
    <name evidence="10" type="ORF">B9G98_03521</name>
</gene>
<evidence type="ECO:0000256" key="1">
    <source>
        <dbReference type="ARBA" id="ARBA00004141"/>
    </source>
</evidence>
<feature type="transmembrane region" description="Helical" evidence="8">
    <location>
        <begin position="146"/>
        <end position="163"/>
    </location>
</feature>
<feature type="domain" description="Major facilitator superfamily (MFS) profile" evidence="9">
    <location>
        <begin position="73"/>
        <end position="512"/>
    </location>
</feature>
<accession>A0A2T0FLN2</accession>
<feature type="transmembrane region" description="Helical" evidence="8">
    <location>
        <begin position="362"/>
        <end position="385"/>
    </location>
</feature>
<dbReference type="GO" id="GO:0022857">
    <property type="term" value="F:transmembrane transporter activity"/>
    <property type="evidence" value="ECO:0007669"/>
    <property type="project" value="InterPro"/>
</dbReference>
<evidence type="ECO:0000256" key="6">
    <source>
        <dbReference type="ARBA" id="ARBA00023136"/>
    </source>
</evidence>
<dbReference type="InterPro" id="IPR036259">
    <property type="entry name" value="MFS_trans_sf"/>
</dbReference>
<keyword evidence="5 8" id="KW-1133">Transmembrane helix</keyword>
<organism evidence="10 11">
    <name type="scientific">Wickerhamiella sorbophila</name>
    <dbReference type="NCBI Taxonomy" id="45607"/>
    <lineage>
        <taxon>Eukaryota</taxon>
        <taxon>Fungi</taxon>
        <taxon>Dikarya</taxon>
        <taxon>Ascomycota</taxon>
        <taxon>Saccharomycotina</taxon>
        <taxon>Dipodascomycetes</taxon>
        <taxon>Dipodascales</taxon>
        <taxon>Trichomonascaceae</taxon>
        <taxon>Wickerhamiella</taxon>
    </lineage>
</organism>
<dbReference type="InterPro" id="IPR003663">
    <property type="entry name" value="Sugar/inositol_transpt"/>
</dbReference>
<feature type="transmembrane region" description="Helical" evidence="8">
    <location>
        <begin position="116"/>
        <end position="134"/>
    </location>
</feature>
<dbReference type="PROSITE" id="PS00217">
    <property type="entry name" value="SUGAR_TRANSPORT_2"/>
    <property type="match status" value="1"/>
</dbReference>
<evidence type="ECO:0000256" key="5">
    <source>
        <dbReference type="ARBA" id="ARBA00022989"/>
    </source>
</evidence>
<name>A0A2T0FLN2_9ASCO</name>
<dbReference type="PROSITE" id="PS00216">
    <property type="entry name" value="SUGAR_TRANSPORT_1"/>
    <property type="match status" value="1"/>
</dbReference>
<sequence>MSNANSFFALPSVEKARSHGEVVASKTGLDAQLLGDAAVALHYPNSLKSPEHRNILEHELRYKWSQTWTMYLLAITSAVSAAVQGMDESTVGGASLFYIKKFGIAKDSTYNANIQGIINSIPYLGAAVFGFLAIPSNKYFGRRVTVFWASILASASGLWQAFAPSWEMLMIGRLVMGVSIGVKSATVPVYTAECVPASIRGGVVMLWQTLTAFGVFLGFAMGAAFLDAGSNNWRFMLGSVFVLPLYVCATIFFYPESPRWYIEKERYSDAFRSFQKLRKQELIAARDFYQAFSLLAIERQQQQSKMGKHWYQQVAHFFRNRRNRTGALAAGILMFAQQLCGVNVLTFYISKVLTNAGFSVRSALGGSCGFGALAFAGDLTSIPLIDRFGRRALVLVTFPLMVLFLLWIGLSFLADGDTKLGLVLSGIYIYVFIYGLGAGPVPFTYSAEAFPLYLRTQGMAFSTGVTWLFCWVFGFTLPNMERSMGDTGVFSFYAGWCALLFVLIYLFVPETKNYTLEELDAVFGMGIRKHAKLKWHQLFDRKVRCQISTEYVSSLTDDESADSYPKRF</sequence>
<dbReference type="InterPro" id="IPR020846">
    <property type="entry name" value="MFS_dom"/>
</dbReference>
<dbReference type="InterPro" id="IPR005828">
    <property type="entry name" value="MFS_sugar_transport-like"/>
</dbReference>
<dbReference type="OrthoDB" id="5290825at2759"/>
<dbReference type="Pfam" id="PF00083">
    <property type="entry name" value="Sugar_tr"/>
    <property type="match status" value="1"/>
</dbReference>
<comment type="similarity">
    <text evidence="2 7">Belongs to the major facilitator superfamily. Sugar transporter (TC 2.A.1.1) family.</text>
</comment>
<dbReference type="STRING" id="45607.A0A2T0FLN2"/>
<evidence type="ECO:0000256" key="4">
    <source>
        <dbReference type="ARBA" id="ARBA00022692"/>
    </source>
</evidence>
<dbReference type="NCBIfam" id="TIGR00879">
    <property type="entry name" value="SP"/>
    <property type="match status" value="1"/>
</dbReference>
<dbReference type="PANTHER" id="PTHR48020:SF12">
    <property type="entry name" value="PROTON MYO-INOSITOL COTRANSPORTER"/>
    <property type="match status" value="1"/>
</dbReference>
<dbReference type="GO" id="GO:0015798">
    <property type="term" value="P:myo-inositol transport"/>
    <property type="evidence" value="ECO:0007669"/>
    <property type="project" value="UniProtKB-ARBA"/>
</dbReference>
<dbReference type="InterPro" id="IPR050814">
    <property type="entry name" value="Myo-inositol_Transporter"/>
</dbReference>
<evidence type="ECO:0000313" key="10">
    <source>
        <dbReference type="EMBL" id="PRT55901.1"/>
    </source>
</evidence>
<feature type="transmembrane region" description="Helical" evidence="8">
    <location>
        <begin position="204"/>
        <end position="226"/>
    </location>
</feature>
<dbReference type="GO" id="GO:0015791">
    <property type="term" value="P:polyol transmembrane transport"/>
    <property type="evidence" value="ECO:0007669"/>
    <property type="project" value="UniProtKB-ARBA"/>
</dbReference>
<feature type="transmembrane region" description="Helical" evidence="8">
    <location>
        <begin position="420"/>
        <end position="437"/>
    </location>
</feature>
<dbReference type="GeneID" id="36517269"/>
<feature type="transmembrane region" description="Helical" evidence="8">
    <location>
        <begin position="392"/>
        <end position="414"/>
    </location>
</feature>
<evidence type="ECO:0000256" key="8">
    <source>
        <dbReference type="SAM" id="Phobius"/>
    </source>
</evidence>
<dbReference type="Proteomes" id="UP000238350">
    <property type="component" value="Unassembled WGS sequence"/>
</dbReference>
<dbReference type="PANTHER" id="PTHR48020">
    <property type="entry name" value="PROTON MYO-INOSITOL COTRANSPORTER"/>
    <property type="match status" value="1"/>
</dbReference>
<dbReference type="PRINTS" id="PR00171">
    <property type="entry name" value="SUGRTRNSPORT"/>
</dbReference>
<dbReference type="GO" id="GO:0016020">
    <property type="term" value="C:membrane"/>
    <property type="evidence" value="ECO:0007669"/>
    <property type="project" value="UniProtKB-SubCell"/>
</dbReference>
<dbReference type="RefSeq" id="XP_024665846.1">
    <property type="nucleotide sequence ID" value="XM_024810078.1"/>
</dbReference>
<evidence type="ECO:0000256" key="7">
    <source>
        <dbReference type="RuleBase" id="RU003346"/>
    </source>
</evidence>
<dbReference type="EMBL" id="NDIQ01000022">
    <property type="protein sequence ID" value="PRT55901.1"/>
    <property type="molecule type" value="Genomic_DNA"/>
</dbReference>
<dbReference type="SUPFAM" id="SSF103473">
    <property type="entry name" value="MFS general substrate transporter"/>
    <property type="match status" value="1"/>
</dbReference>